<dbReference type="Gene3D" id="1.10.630.10">
    <property type="entry name" value="Cytochrome P450"/>
    <property type="match status" value="1"/>
</dbReference>
<evidence type="ECO:0000313" key="11">
    <source>
        <dbReference type="EMBL" id="TVY73594.1"/>
    </source>
</evidence>
<comment type="similarity">
    <text evidence="2 9">Belongs to the cytochrome P450 family.</text>
</comment>
<feature type="binding site" description="axial binding residue" evidence="8">
    <location>
        <position position="472"/>
    </location>
    <ligand>
        <name>heme</name>
        <dbReference type="ChEBI" id="CHEBI:30413"/>
    </ligand>
    <ligandPart>
        <name>Fe</name>
        <dbReference type="ChEBI" id="CHEBI:18248"/>
    </ligandPart>
</feature>
<protein>
    <submittedName>
        <fullName evidence="11">Cytochrome P450 monooxygenase easM</fullName>
    </submittedName>
</protein>
<keyword evidence="4 8" id="KW-0479">Metal-binding</keyword>
<keyword evidence="12" id="KW-1185">Reference proteome</keyword>
<keyword evidence="10" id="KW-1133">Transmembrane helix</keyword>
<evidence type="ECO:0000313" key="12">
    <source>
        <dbReference type="Proteomes" id="UP000469558"/>
    </source>
</evidence>
<comment type="caution">
    <text evidence="11">The sequence shown here is derived from an EMBL/GenBank/DDBJ whole genome shotgun (WGS) entry which is preliminary data.</text>
</comment>
<evidence type="ECO:0000256" key="6">
    <source>
        <dbReference type="ARBA" id="ARBA00023004"/>
    </source>
</evidence>
<dbReference type="GO" id="GO:0004497">
    <property type="term" value="F:monooxygenase activity"/>
    <property type="evidence" value="ECO:0007669"/>
    <property type="project" value="UniProtKB-KW"/>
</dbReference>
<keyword evidence="7 9" id="KW-0503">Monooxygenase</keyword>
<name>A0A8T9C0I9_9HELO</name>
<evidence type="ECO:0000256" key="8">
    <source>
        <dbReference type="PIRSR" id="PIRSR602401-1"/>
    </source>
</evidence>
<dbReference type="AlphaFoldDB" id="A0A8T9C0I9"/>
<organism evidence="11 12">
    <name type="scientific">Lachnellula suecica</name>
    <dbReference type="NCBI Taxonomy" id="602035"/>
    <lineage>
        <taxon>Eukaryota</taxon>
        <taxon>Fungi</taxon>
        <taxon>Dikarya</taxon>
        <taxon>Ascomycota</taxon>
        <taxon>Pezizomycotina</taxon>
        <taxon>Leotiomycetes</taxon>
        <taxon>Helotiales</taxon>
        <taxon>Lachnaceae</taxon>
        <taxon>Lachnellula</taxon>
    </lineage>
</organism>
<dbReference type="InterPro" id="IPR036396">
    <property type="entry name" value="Cyt_P450_sf"/>
</dbReference>
<dbReference type="PANTHER" id="PTHR46206:SF2">
    <property type="entry name" value="CYTOCHROME P450 MONOOXYGENASE AUSG-RELATED"/>
    <property type="match status" value="1"/>
</dbReference>
<evidence type="ECO:0000256" key="5">
    <source>
        <dbReference type="ARBA" id="ARBA00023002"/>
    </source>
</evidence>
<dbReference type="Pfam" id="PF00067">
    <property type="entry name" value="p450"/>
    <property type="match status" value="1"/>
</dbReference>
<accession>A0A8T9C0I9</accession>
<evidence type="ECO:0000256" key="7">
    <source>
        <dbReference type="ARBA" id="ARBA00023033"/>
    </source>
</evidence>
<keyword evidence="10" id="KW-0812">Transmembrane</keyword>
<gene>
    <name evidence="11" type="primary">easM</name>
    <name evidence="11" type="ORF">LSUE1_G007639</name>
</gene>
<dbReference type="PANTHER" id="PTHR46206">
    <property type="entry name" value="CYTOCHROME P450"/>
    <property type="match status" value="1"/>
</dbReference>
<keyword evidence="6 8" id="KW-0408">Iron</keyword>
<dbReference type="GO" id="GO:0005506">
    <property type="term" value="F:iron ion binding"/>
    <property type="evidence" value="ECO:0007669"/>
    <property type="project" value="InterPro"/>
</dbReference>
<dbReference type="PROSITE" id="PS00086">
    <property type="entry name" value="CYTOCHROME_P450"/>
    <property type="match status" value="1"/>
</dbReference>
<dbReference type="Proteomes" id="UP000469558">
    <property type="component" value="Unassembled WGS sequence"/>
</dbReference>
<keyword evidence="10" id="KW-0472">Membrane</keyword>
<dbReference type="InterPro" id="IPR017972">
    <property type="entry name" value="Cyt_P450_CS"/>
</dbReference>
<dbReference type="EMBL" id="QGMK01001035">
    <property type="protein sequence ID" value="TVY73594.1"/>
    <property type="molecule type" value="Genomic_DNA"/>
</dbReference>
<sequence length="537" mass="61020">MTESEIPLLLQRASESLLSARRENVYAALVVLVGVYFAGAFLFPRRPNFPSINYDKSEWTNKEAISKFRSSSKKLLADGFKKFSGPFNIVTDVGPLIMLSPDYIEAVNHEPKLDFFQYINEDLLGKYETFVNFRPQLPGFAEEVVMKGLTRSLRLSSANGHTCEAKFTKALSDESTSVLHDTWGESKEWHDVDLRANVLTWIARLSSRIFNGELLTNNEEWLTISKEFTVNLFTATRQVKQYPTLLRWPAERLLPLCRKTRAQIAAATRLLAPIFQERNAEITAAKREGREPNLPNDAIEPSQWSRSAARGRPYNPVNTLMGLSLAAIHTTSDLLGQALLNVCAHPEMVEPLRAEAIEVLKKHGWKKQAVAELYLMDSFFKETQRVKPISMSHMHRLAMEDVELPGGVKIRKGERMGISSHKMWSGPEWENPETFDGYRFLNRRKTPGFEHKSLLISTSADHTAFSHGKHACPGRFFAANEVKIAMVHLILKYDMKLKDAKDAKWFEYGLSMSANPFAKISVRRRKEEIDLDTSAVE</sequence>
<feature type="transmembrane region" description="Helical" evidence="10">
    <location>
        <begin position="25"/>
        <end position="43"/>
    </location>
</feature>
<keyword evidence="5 9" id="KW-0560">Oxidoreductase</keyword>
<dbReference type="SUPFAM" id="SSF48264">
    <property type="entry name" value="Cytochrome P450"/>
    <property type="match status" value="1"/>
</dbReference>
<evidence type="ECO:0000256" key="2">
    <source>
        <dbReference type="ARBA" id="ARBA00010617"/>
    </source>
</evidence>
<evidence type="ECO:0000256" key="9">
    <source>
        <dbReference type="RuleBase" id="RU000461"/>
    </source>
</evidence>
<evidence type="ECO:0000256" key="3">
    <source>
        <dbReference type="ARBA" id="ARBA00022617"/>
    </source>
</evidence>
<dbReference type="GO" id="GO:0016705">
    <property type="term" value="F:oxidoreductase activity, acting on paired donors, with incorporation or reduction of molecular oxygen"/>
    <property type="evidence" value="ECO:0007669"/>
    <property type="project" value="InterPro"/>
</dbReference>
<keyword evidence="3 8" id="KW-0349">Heme</keyword>
<dbReference type="InterPro" id="IPR002401">
    <property type="entry name" value="Cyt_P450_E_grp-I"/>
</dbReference>
<evidence type="ECO:0000256" key="10">
    <source>
        <dbReference type="SAM" id="Phobius"/>
    </source>
</evidence>
<dbReference type="CDD" id="cd11041">
    <property type="entry name" value="CYP503A1-like"/>
    <property type="match status" value="1"/>
</dbReference>
<dbReference type="OrthoDB" id="1844152at2759"/>
<dbReference type="InterPro" id="IPR001128">
    <property type="entry name" value="Cyt_P450"/>
</dbReference>
<evidence type="ECO:0000256" key="4">
    <source>
        <dbReference type="ARBA" id="ARBA00022723"/>
    </source>
</evidence>
<reference evidence="11 12" key="1">
    <citation type="submission" date="2018-05" db="EMBL/GenBank/DDBJ databases">
        <title>Genome sequencing and assembly of the regulated plant pathogen Lachnellula willkommii and related sister species for the development of diagnostic species identification markers.</title>
        <authorList>
            <person name="Giroux E."/>
            <person name="Bilodeau G."/>
        </authorList>
    </citation>
    <scope>NUCLEOTIDE SEQUENCE [LARGE SCALE GENOMIC DNA]</scope>
    <source>
        <strain evidence="11 12">CBS 268.59</strain>
    </source>
</reference>
<evidence type="ECO:0000256" key="1">
    <source>
        <dbReference type="ARBA" id="ARBA00001971"/>
    </source>
</evidence>
<proteinExistence type="inferred from homology"/>
<dbReference type="PRINTS" id="PR00463">
    <property type="entry name" value="EP450I"/>
</dbReference>
<dbReference type="GO" id="GO:0020037">
    <property type="term" value="F:heme binding"/>
    <property type="evidence" value="ECO:0007669"/>
    <property type="project" value="InterPro"/>
</dbReference>
<comment type="cofactor">
    <cofactor evidence="1 8">
        <name>heme</name>
        <dbReference type="ChEBI" id="CHEBI:30413"/>
    </cofactor>
</comment>